<dbReference type="GO" id="GO:0005737">
    <property type="term" value="C:cytoplasm"/>
    <property type="evidence" value="ECO:0007669"/>
    <property type="project" value="UniProtKB-SubCell"/>
</dbReference>
<feature type="binding site" evidence="14">
    <location>
        <begin position="178"/>
        <end position="185"/>
    </location>
    <ligand>
        <name>NAD(+)</name>
        <dbReference type="ChEBI" id="CHEBI:57540"/>
    </ligand>
</feature>
<evidence type="ECO:0000256" key="10">
    <source>
        <dbReference type="ARBA" id="ARBA00023157"/>
    </source>
</evidence>
<evidence type="ECO:0000256" key="2">
    <source>
        <dbReference type="ARBA" id="ARBA00007532"/>
    </source>
</evidence>
<keyword evidence="20" id="KW-1185">Reference proteome</keyword>
<keyword evidence="9 14" id="KW-0520">NAD</keyword>
<evidence type="ECO:0000256" key="3">
    <source>
        <dbReference type="ARBA" id="ARBA00012608"/>
    </source>
</evidence>
<feature type="active site" description="Proton acceptor" evidence="13">
    <location>
        <position position="438"/>
    </location>
</feature>
<evidence type="ECO:0000256" key="8">
    <source>
        <dbReference type="ARBA" id="ARBA00023002"/>
    </source>
</evidence>
<dbReference type="InterPro" id="IPR050151">
    <property type="entry name" value="Class-I_Pyr_Nuc-Dis_Oxidored"/>
</dbReference>
<comment type="subcellular location">
    <subcellularLocation>
        <location evidence="1">Cytoplasm</location>
    </subcellularLocation>
</comment>
<gene>
    <name evidence="19" type="ORF">SAMN00017405_2187</name>
</gene>
<feature type="binding site" evidence="14">
    <location>
        <position position="308"/>
    </location>
    <ligand>
        <name>FAD</name>
        <dbReference type="ChEBI" id="CHEBI:57692"/>
    </ligand>
</feature>
<dbReference type="SUPFAM" id="SSF55424">
    <property type="entry name" value="FAD/NAD-linked reductases, dimerisation (C-terminal) domain"/>
    <property type="match status" value="1"/>
</dbReference>
<evidence type="ECO:0000256" key="7">
    <source>
        <dbReference type="ARBA" id="ARBA00022827"/>
    </source>
</evidence>
<dbReference type="FunFam" id="3.30.390.30:FF:000001">
    <property type="entry name" value="Dihydrolipoyl dehydrogenase"/>
    <property type="match status" value="1"/>
</dbReference>
<proteinExistence type="inferred from homology"/>
<dbReference type="InterPro" id="IPR016156">
    <property type="entry name" value="FAD/NAD-linked_Rdtase_dimer_sf"/>
</dbReference>
<evidence type="ECO:0000259" key="17">
    <source>
        <dbReference type="Pfam" id="PF02852"/>
    </source>
</evidence>
<accession>A0A1W1ULG8</accession>
<evidence type="ECO:0000256" key="12">
    <source>
        <dbReference type="ARBA" id="ARBA00049187"/>
    </source>
</evidence>
<evidence type="ECO:0000256" key="11">
    <source>
        <dbReference type="ARBA" id="ARBA00023284"/>
    </source>
</evidence>
<comment type="catalytic activity">
    <reaction evidence="12 16">
        <text>N(6)-[(R)-dihydrolipoyl]-L-lysyl-[protein] + NAD(+) = N(6)-[(R)-lipoyl]-L-lysyl-[protein] + NADH + H(+)</text>
        <dbReference type="Rhea" id="RHEA:15045"/>
        <dbReference type="Rhea" id="RHEA-COMP:10474"/>
        <dbReference type="Rhea" id="RHEA-COMP:10475"/>
        <dbReference type="ChEBI" id="CHEBI:15378"/>
        <dbReference type="ChEBI" id="CHEBI:57540"/>
        <dbReference type="ChEBI" id="CHEBI:57945"/>
        <dbReference type="ChEBI" id="CHEBI:83099"/>
        <dbReference type="ChEBI" id="CHEBI:83100"/>
        <dbReference type="EC" id="1.8.1.4"/>
    </reaction>
</comment>
<evidence type="ECO:0000256" key="6">
    <source>
        <dbReference type="ARBA" id="ARBA00022630"/>
    </source>
</evidence>
<dbReference type="PROSITE" id="PS00076">
    <property type="entry name" value="PYRIDINE_REDOX_1"/>
    <property type="match status" value="1"/>
</dbReference>
<comment type="cofactor">
    <cofactor evidence="14 16">
        <name>FAD</name>
        <dbReference type="ChEBI" id="CHEBI:57692"/>
    </cofactor>
    <text evidence="14 16">Binds 1 FAD per subunit.</text>
</comment>
<name>A0A1W1ULG8_DESTI</name>
<evidence type="ECO:0000256" key="4">
    <source>
        <dbReference type="ARBA" id="ARBA00016961"/>
    </source>
</evidence>
<evidence type="ECO:0000313" key="19">
    <source>
        <dbReference type="EMBL" id="SMB81900.1"/>
    </source>
</evidence>
<dbReference type="RefSeq" id="WP_084052140.1">
    <property type="nucleotide sequence ID" value="NZ_FWWT01000007.1"/>
</dbReference>
<dbReference type="PANTHER" id="PTHR22912:SF217">
    <property type="entry name" value="DIHYDROLIPOYL DEHYDROGENASE"/>
    <property type="match status" value="1"/>
</dbReference>
<dbReference type="SUPFAM" id="SSF51905">
    <property type="entry name" value="FAD/NAD(P)-binding domain"/>
    <property type="match status" value="1"/>
</dbReference>
<evidence type="ECO:0000256" key="9">
    <source>
        <dbReference type="ARBA" id="ARBA00023027"/>
    </source>
</evidence>
<keyword evidence="5" id="KW-0963">Cytoplasm</keyword>
<feature type="binding site" evidence="14">
    <location>
        <position position="49"/>
    </location>
    <ligand>
        <name>FAD</name>
        <dbReference type="ChEBI" id="CHEBI:57692"/>
    </ligand>
</feature>
<dbReference type="OrthoDB" id="9807946at2"/>
<evidence type="ECO:0000256" key="13">
    <source>
        <dbReference type="PIRSR" id="PIRSR000350-2"/>
    </source>
</evidence>
<dbReference type="GO" id="GO:0004148">
    <property type="term" value="F:dihydrolipoyl dehydrogenase (NADH) activity"/>
    <property type="evidence" value="ECO:0007669"/>
    <property type="project" value="UniProtKB-EC"/>
</dbReference>
<dbReference type="InterPro" id="IPR006258">
    <property type="entry name" value="Lipoamide_DH"/>
</dbReference>
<feature type="binding site" evidence="14">
    <location>
        <position position="201"/>
    </location>
    <ligand>
        <name>NAD(+)</name>
        <dbReference type="ChEBI" id="CHEBI:57540"/>
    </ligand>
</feature>
<dbReference type="STRING" id="656914.SAMN00017405_2187"/>
<keyword evidence="7 14" id="KW-0274">FAD</keyword>
<protein>
    <recommendedName>
        <fullName evidence="4 16">Dihydrolipoyl dehydrogenase</fullName>
        <ecNumber evidence="3 16">1.8.1.4</ecNumber>
    </recommendedName>
</protein>
<feature type="binding site" evidence="14">
    <location>
        <begin position="314"/>
        <end position="317"/>
    </location>
    <ligand>
        <name>FAD</name>
        <dbReference type="ChEBI" id="CHEBI:57692"/>
    </ligand>
</feature>
<dbReference type="EMBL" id="FWWT01000007">
    <property type="protein sequence ID" value="SMB81900.1"/>
    <property type="molecule type" value="Genomic_DNA"/>
</dbReference>
<keyword evidence="11 16" id="KW-0676">Redox-active center</keyword>
<feature type="domain" description="FAD/NAD(P)-binding" evidence="18">
    <location>
        <begin position="3"/>
        <end position="323"/>
    </location>
</feature>
<feature type="domain" description="Pyridine nucleotide-disulphide oxidoreductase dimerisation" evidence="17">
    <location>
        <begin position="341"/>
        <end position="448"/>
    </location>
</feature>
<keyword evidence="10" id="KW-1015">Disulfide bond</keyword>
<comment type="similarity">
    <text evidence="2 16">Belongs to the class-I pyridine nucleotide-disulfide oxidoreductase family.</text>
</comment>
<dbReference type="InterPro" id="IPR001100">
    <property type="entry name" value="Pyr_nuc-diS_OxRdtase"/>
</dbReference>
<evidence type="ECO:0000256" key="15">
    <source>
        <dbReference type="PIRSR" id="PIRSR000350-4"/>
    </source>
</evidence>
<feature type="disulfide bond" description="Redox-active" evidence="15">
    <location>
        <begin position="40"/>
        <end position="45"/>
    </location>
</feature>
<evidence type="ECO:0000256" key="5">
    <source>
        <dbReference type="ARBA" id="ARBA00022490"/>
    </source>
</evidence>
<dbReference type="AlphaFoldDB" id="A0A1W1ULG8"/>
<evidence type="ECO:0000256" key="1">
    <source>
        <dbReference type="ARBA" id="ARBA00004496"/>
    </source>
</evidence>
<dbReference type="GO" id="GO:0006103">
    <property type="term" value="P:2-oxoglutarate metabolic process"/>
    <property type="evidence" value="ECO:0007669"/>
    <property type="project" value="TreeGrafter"/>
</dbReference>
<keyword evidence="14" id="KW-0547">Nucleotide-binding</keyword>
<dbReference type="PANTHER" id="PTHR22912">
    <property type="entry name" value="DISULFIDE OXIDOREDUCTASE"/>
    <property type="match status" value="1"/>
</dbReference>
<keyword evidence="8 16" id="KW-0560">Oxidoreductase</keyword>
<evidence type="ECO:0000313" key="20">
    <source>
        <dbReference type="Proteomes" id="UP000192731"/>
    </source>
</evidence>
<dbReference type="InterPro" id="IPR023753">
    <property type="entry name" value="FAD/NAD-binding_dom"/>
</dbReference>
<dbReference type="PRINTS" id="PR00411">
    <property type="entry name" value="PNDRDTASEI"/>
</dbReference>
<dbReference type="Pfam" id="PF02852">
    <property type="entry name" value="Pyr_redox_dim"/>
    <property type="match status" value="1"/>
</dbReference>
<dbReference type="Proteomes" id="UP000192731">
    <property type="component" value="Unassembled WGS sequence"/>
</dbReference>
<dbReference type="PRINTS" id="PR00368">
    <property type="entry name" value="FADPNR"/>
</dbReference>
<dbReference type="EC" id="1.8.1.4" evidence="3 16"/>
<dbReference type="GO" id="GO:0050660">
    <property type="term" value="F:flavin adenine dinucleotide binding"/>
    <property type="evidence" value="ECO:0007669"/>
    <property type="project" value="InterPro"/>
</dbReference>
<dbReference type="Pfam" id="PF07992">
    <property type="entry name" value="Pyr_redox_2"/>
    <property type="match status" value="1"/>
</dbReference>
<comment type="miscellaneous">
    <text evidence="16">The active site is a redox-active disulfide bond.</text>
</comment>
<sequence length="466" mass="50214">MDYDILIIGGGPGGYTAAIKAAQLGAKVGVIERENLGGTCLNWGCIPTKALYKNAEVMRTFSSADTFGITFSEFKLDFSKVQERKNGIISKLVSGIESLLKANKIEMIKGTASFLDKNTVQVSSEGGQANIYQAPKIIIATGSVATRPPIEGVDLPGVLTSKDLLETTEIPESLVIIGGGIIGMEFASIFNALGTKVKVIEFLPDILANLDKDIIKRLVPLLKKQGIEIYTSTKVQEIKEQDAELCVLVEGKKGKHELKSQKVLIAVGRKANLAGLDFEKAGIELEKGAIKVNENYETNIPGIFAIGDVNAKIMLAHVASHQGIQVSRYIIEKKPIQQSPIPSCVFIFPEIATVGMTEEKAKESGIGYKTSRFLVGANGKAMTLEEPEGLVKVICDEQNHIIGVHIMGAHASDLIGQGVLAIDQKMKAKDFSNLIFAHPTLAESLEEAILGIDDQAIHLIPKRKKA</sequence>
<dbReference type="Gene3D" id="3.30.390.30">
    <property type="match status" value="1"/>
</dbReference>
<evidence type="ECO:0000259" key="18">
    <source>
        <dbReference type="Pfam" id="PF07992"/>
    </source>
</evidence>
<organism evidence="19 20">
    <name type="scientific">Desulfonispora thiosulfatigenes DSM 11270</name>
    <dbReference type="NCBI Taxonomy" id="656914"/>
    <lineage>
        <taxon>Bacteria</taxon>
        <taxon>Bacillati</taxon>
        <taxon>Bacillota</taxon>
        <taxon>Clostridia</taxon>
        <taxon>Eubacteriales</taxon>
        <taxon>Peptococcaceae</taxon>
        <taxon>Desulfonispora</taxon>
    </lineage>
</organism>
<evidence type="ECO:0000256" key="14">
    <source>
        <dbReference type="PIRSR" id="PIRSR000350-3"/>
    </source>
</evidence>
<keyword evidence="6 16" id="KW-0285">Flavoprotein</keyword>
<reference evidence="19 20" key="1">
    <citation type="submission" date="2017-04" db="EMBL/GenBank/DDBJ databases">
        <authorList>
            <person name="Afonso C.L."/>
            <person name="Miller P.J."/>
            <person name="Scott M.A."/>
            <person name="Spackman E."/>
            <person name="Goraichik I."/>
            <person name="Dimitrov K.M."/>
            <person name="Suarez D.L."/>
            <person name="Swayne D.E."/>
        </authorList>
    </citation>
    <scope>NUCLEOTIDE SEQUENCE [LARGE SCALE GENOMIC DNA]</scope>
    <source>
        <strain evidence="19 20">DSM 11270</strain>
    </source>
</reference>
<dbReference type="NCBIfam" id="TIGR01350">
    <property type="entry name" value="lipoamide_DH"/>
    <property type="match status" value="1"/>
</dbReference>
<feature type="binding site" evidence="14">
    <location>
        <begin position="141"/>
        <end position="143"/>
    </location>
    <ligand>
        <name>FAD</name>
        <dbReference type="ChEBI" id="CHEBI:57692"/>
    </ligand>
</feature>
<dbReference type="InterPro" id="IPR036188">
    <property type="entry name" value="FAD/NAD-bd_sf"/>
</dbReference>
<dbReference type="InterPro" id="IPR004099">
    <property type="entry name" value="Pyr_nucl-diS_OxRdtase_dimer"/>
</dbReference>
<dbReference type="InterPro" id="IPR012999">
    <property type="entry name" value="Pyr_OxRdtase_I_AS"/>
</dbReference>
<dbReference type="PIRSF" id="PIRSF000350">
    <property type="entry name" value="Mercury_reductase_MerA"/>
    <property type="match status" value="1"/>
</dbReference>
<dbReference type="Gene3D" id="3.50.50.60">
    <property type="entry name" value="FAD/NAD(P)-binding domain"/>
    <property type="match status" value="2"/>
</dbReference>
<feature type="binding site" evidence="14">
    <location>
        <position position="268"/>
    </location>
    <ligand>
        <name>NAD(+)</name>
        <dbReference type="ChEBI" id="CHEBI:57540"/>
    </ligand>
</feature>
<evidence type="ECO:0000256" key="16">
    <source>
        <dbReference type="RuleBase" id="RU003692"/>
    </source>
</evidence>